<evidence type="ECO:0000313" key="3">
    <source>
        <dbReference type="EMBL" id="MDT0596430.1"/>
    </source>
</evidence>
<keyword evidence="4" id="KW-1185">Reference proteome</keyword>
<comment type="caution">
    <text evidence="3">The sequence shown here is derived from an EMBL/GenBank/DDBJ whole genome shotgun (WGS) entry which is preliminary data.</text>
</comment>
<dbReference type="EC" id="2.4.-.-" evidence="3"/>
<proteinExistence type="predicted"/>
<dbReference type="GO" id="GO:0016757">
    <property type="term" value="F:glycosyltransferase activity"/>
    <property type="evidence" value="ECO:0007669"/>
    <property type="project" value="UniProtKB-KW"/>
</dbReference>
<sequence length="361" mass="40412">MKNIAIVIDSLAGGGAEKVMLVLAKKMVSLGHKVSIFSLKQVTEYEVSEGIELIFPLISYKGAIRGWFNTATLAEQLKKAVKTQEERHGNFDLSLLNLYESYRIGGAANLPNCYYVMHNSCEQELKREWRMGPIKYWYMKRILRSLTGKRLIGVSKGVSHELANTSLFSPERVAHIYNPFDVDDIRKQAKEPIDFDRNQAFILHVGRAAKAKRHDVLFRAFAGVSADYKLVCLSNNIKKLRKLAHKHGISDRVVLPGFQENPYAWMNRADLLVLSSDFEGLSLVLIEGLICGTKLVSTNCPHGPSEILTGDQKKYLVEVGNFEALARAINEALAYDRALSGLQLVNQVDVSQVVDKYLALA</sequence>
<reference evidence="3 4" key="1">
    <citation type="submission" date="2023-09" db="EMBL/GenBank/DDBJ databases">
        <authorList>
            <person name="Rey-Velasco X."/>
        </authorList>
    </citation>
    <scope>NUCLEOTIDE SEQUENCE [LARGE SCALE GENOMIC DNA]</scope>
    <source>
        <strain evidence="3 4">P117</strain>
    </source>
</reference>
<accession>A0ABU2ZUW2</accession>
<dbReference type="PANTHER" id="PTHR12526">
    <property type="entry name" value="GLYCOSYLTRANSFERASE"/>
    <property type="match status" value="1"/>
</dbReference>
<dbReference type="Proteomes" id="UP001253545">
    <property type="component" value="Unassembled WGS sequence"/>
</dbReference>
<dbReference type="CDD" id="cd03811">
    <property type="entry name" value="GT4_GT28_WabH-like"/>
    <property type="match status" value="1"/>
</dbReference>
<feature type="domain" description="Glycosyl transferase family 1" evidence="1">
    <location>
        <begin position="188"/>
        <end position="334"/>
    </location>
</feature>
<dbReference type="EMBL" id="JAVRHX010000007">
    <property type="protein sequence ID" value="MDT0596430.1"/>
    <property type="molecule type" value="Genomic_DNA"/>
</dbReference>
<feature type="domain" description="Glycosyltransferase subfamily 4-like N-terminal" evidence="2">
    <location>
        <begin position="14"/>
        <end position="183"/>
    </location>
</feature>
<name>A0ABU2ZUW2_9ALTE</name>
<organism evidence="3 4">
    <name type="scientific">Glaciecola petra</name>
    <dbReference type="NCBI Taxonomy" id="3075602"/>
    <lineage>
        <taxon>Bacteria</taxon>
        <taxon>Pseudomonadati</taxon>
        <taxon>Pseudomonadota</taxon>
        <taxon>Gammaproteobacteria</taxon>
        <taxon>Alteromonadales</taxon>
        <taxon>Alteromonadaceae</taxon>
        <taxon>Glaciecola</taxon>
    </lineage>
</organism>
<dbReference type="Gene3D" id="3.40.50.2000">
    <property type="entry name" value="Glycogen Phosphorylase B"/>
    <property type="match status" value="2"/>
</dbReference>
<keyword evidence="3" id="KW-0328">Glycosyltransferase</keyword>
<evidence type="ECO:0000259" key="2">
    <source>
        <dbReference type="Pfam" id="PF13439"/>
    </source>
</evidence>
<evidence type="ECO:0000259" key="1">
    <source>
        <dbReference type="Pfam" id="PF00534"/>
    </source>
</evidence>
<dbReference type="PANTHER" id="PTHR12526:SF638">
    <property type="entry name" value="SPORE COAT PROTEIN SA"/>
    <property type="match status" value="1"/>
</dbReference>
<dbReference type="SUPFAM" id="SSF53756">
    <property type="entry name" value="UDP-Glycosyltransferase/glycogen phosphorylase"/>
    <property type="match status" value="1"/>
</dbReference>
<dbReference type="InterPro" id="IPR028098">
    <property type="entry name" value="Glyco_trans_4-like_N"/>
</dbReference>
<dbReference type="Pfam" id="PF13439">
    <property type="entry name" value="Glyco_transf_4"/>
    <property type="match status" value="1"/>
</dbReference>
<evidence type="ECO:0000313" key="4">
    <source>
        <dbReference type="Proteomes" id="UP001253545"/>
    </source>
</evidence>
<gene>
    <name evidence="3" type="ORF">RM552_16360</name>
</gene>
<dbReference type="InterPro" id="IPR001296">
    <property type="entry name" value="Glyco_trans_1"/>
</dbReference>
<protein>
    <submittedName>
        <fullName evidence="3">Glycosyltransferase</fullName>
        <ecNumber evidence="3">2.4.-.-</ecNumber>
    </submittedName>
</protein>
<keyword evidence="3" id="KW-0808">Transferase</keyword>
<dbReference type="RefSeq" id="WP_311369957.1">
    <property type="nucleotide sequence ID" value="NZ_JAVRHX010000007.1"/>
</dbReference>
<dbReference type="Pfam" id="PF00534">
    <property type="entry name" value="Glycos_transf_1"/>
    <property type="match status" value="1"/>
</dbReference>